<dbReference type="Proteomes" id="UP000749559">
    <property type="component" value="Unassembled WGS sequence"/>
</dbReference>
<keyword evidence="6" id="KW-0256">Endoplasmic reticulum</keyword>
<dbReference type="EMBL" id="CAIIXF020000009">
    <property type="protein sequence ID" value="CAH1795552.1"/>
    <property type="molecule type" value="Genomic_DNA"/>
</dbReference>
<evidence type="ECO:0000256" key="8">
    <source>
        <dbReference type="ARBA" id="ARBA00022919"/>
    </source>
</evidence>
<comment type="subcellular location">
    <subcellularLocation>
        <location evidence="2">Endoplasmic reticulum membrane</location>
        <topology evidence="2">Single-pass membrane protein</topology>
    </subcellularLocation>
</comment>
<keyword evidence="8" id="KW-0746">Sphingolipid metabolism</keyword>
<evidence type="ECO:0000256" key="15">
    <source>
        <dbReference type="ARBA" id="ARBA00042568"/>
    </source>
</evidence>
<dbReference type="Pfam" id="PF00282">
    <property type="entry name" value="Pyridoxal_deC"/>
    <property type="match status" value="1"/>
</dbReference>
<dbReference type="Gene3D" id="6.10.140.2150">
    <property type="match status" value="1"/>
</dbReference>
<dbReference type="Gene3D" id="3.90.1150.10">
    <property type="entry name" value="Aspartate Aminotransferase, domain 1"/>
    <property type="match status" value="1"/>
</dbReference>
<evidence type="ECO:0000256" key="16">
    <source>
        <dbReference type="PIRSR" id="PIRSR602129-50"/>
    </source>
</evidence>
<evidence type="ECO:0000256" key="7">
    <source>
        <dbReference type="ARBA" id="ARBA00022898"/>
    </source>
</evidence>
<evidence type="ECO:0000256" key="9">
    <source>
        <dbReference type="ARBA" id="ARBA00022989"/>
    </source>
</evidence>
<dbReference type="SUPFAM" id="SSF53383">
    <property type="entry name" value="PLP-dependent transferases"/>
    <property type="match status" value="1"/>
</dbReference>
<evidence type="ECO:0000256" key="3">
    <source>
        <dbReference type="ARBA" id="ARBA00004760"/>
    </source>
</evidence>
<comment type="pathway">
    <text evidence="3">Lipid metabolism; sphingolipid metabolism.</text>
</comment>
<dbReference type="InterPro" id="IPR002129">
    <property type="entry name" value="PyrdxlP-dep_de-COase"/>
</dbReference>
<evidence type="ECO:0000256" key="11">
    <source>
        <dbReference type="ARBA" id="ARBA00023136"/>
    </source>
</evidence>
<evidence type="ECO:0000256" key="4">
    <source>
        <dbReference type="ARBA" id="ARBA00004991"/>
    </source>
</evidence>
<organism evidence="18 19">
    <name type="scientific">Owenia fusiformis</name>
    <name type="common">Polychaete worm</name>
    <dbReference type="NCBI Taxonomy" id="6347"/>
    <lineage>
        <taxon>Eukaryota</taxon>
        <taxon>Metazoa</taxon>
        <taxon>Spiralia</taxon>
        <taxon>Lophotrochozoa</taxon>
        <taxon>Annelida</taxon>
        <taxon>Polychaeta</taxon>
        <taxon>Sedentaria</taxon>
        <taxon>Canalipalpata</taxon>
        <taxon>Sabellida</taxon>
        <taxon>Oweniida</taxon>
        <taxon>Oweniidae</taxon>
        <taxon>Owenia</taxon>
    </lineage>
</organism>
<evidence type="ECO:0000256" key="1">
    <source>
        <dbReference type="ARBA" id="ARBA00001933"/>
    </source>
</evidence>
<feature type="modified residue" description="N6-(pyridoxal phosphate)lysine" evidence="16">
    <location>
        <position position="357"/>
    </location>
</feature>
<accession>A0A8J1U650</accession>
<evidence type="ECO:0000256" key="13">
    <source>
        <dbReference type="ARBA" id="ARBA00038302"/>
    </source>
</evidence>
<evidence type="ECO:0000256" key="6">
    <source>
        <dbReference type="ARBA" id="ARBA00022824"/>
    </source>
</evidence>
<comment type="similarity">
    <text evidence="13">Belongs to the group II decarboxylase family. Sphingosine-1-phosphate lyase subfamily.</text>
</comment>
<evidence type="ECO:0000313" key="19">
    <source>
        <dbReference type="Proteomes" id="UP000749559"/>
    </source>
</evidence>
<dbReference type="GO" id="GO:0030170">
    <property type="term" value="F:pyridoxal phosphate binding"/>
    <property type="evidence" value="ECO:0007669"/>
    <property type="project" value="InterPro"/>
</dbReference>
<evidence type="ECO:0000313" key="18">
    <source>
        <dbReference type="EMBL" id="CAH1795552.1"/>
    </source>
</evidence>
<dbReference type="InterPro" id="IPR015424">
    <property type="entry name" value="PyrdxlP-dep_Trfase"/>
</dbReference>
<dbReference type="Gene3D" id="3.40.640.10">
    <property type="entry name" value="Type I PLP-dependent aspartate aminotransferase-like (Major domain)"/>
    <property type="match status" value="1"/>
</dbReference>
<proteinExistence type="inferred from homology"/>
<dbReference type="EC" id="4.1.2.27" evidence="14"/>
<comment type="cofactor">
    <cofactor evidence="1 16 17">
        <name>pyridoxal 5'-phosphate</name>
        <dbReference type="ChEBI" id="CHEBI:597326"/>
    </cofactor>
</comment>
<keyword evidence="12 17" id="KW-0456">Lyase</keyword>
<dbReference type="GO" id="GO:0030149">
    <property type="term" value="P:sphingolipid catabolic process"/>
    <property type="evidence" value="ECO:0007669"/>
    <property type="project" value="TreeGrafter"/>
</dbReference>
<name>A0A8J1U650_OWEFU</name>
<reference evidence="18" key="1">
    <citation type="submission" date="2022-03" db="EMBL/GenBank/DDBJ databases">
        <authorList>
            <person name="Martin C."/>
        </authorList>
    </citation>
    <scope>NUCLEOTIDE SEQUENCE</scope>
</reference>
<dbReference type="AlphaFoldDB" id="A0A8J1U650"/>
<gene>
    <name evidence="18" type="ORF">OFUS_LOCUS20078</name>
</gene>
<comment type="caution">
    <text evidence="18">The sequence shown here is derived from an EMBL/GenBank/DDBJ whole genome shotgun (WGS) entry which is preliminary data.</text>
</comment>
<keyword evidence="5" id="KW-0812">Transmembrane</keyword>
<dbReference type="GO" id="GO:0008117">
    <property type="term" value="F:sphinganine-1-phosphate aldolase activity"/>
    <property type="evidence" value="ECO:0007669"/>
    <property type="project" value="UniProtKB-EC"/>
</dbReference>
<protein>
    <recommendedName>
        <fullName evidence="14">sphinganine-1-phosphate aldolase</fullName>
        <ecNumber evidence="14">4.1.2.27</ecNumber>
    </recommendedName>
    <alternativeName>
        <fullName evidence="15">Sphingosine-1-phosphate aldolase</fullName>
    </alternativeName>
</protein>
<keyword evidence="10" id="KW-0443">Lipid metabolism</keyword>
<evidence type="ECO:0000256" key="10">
    <source>
        <dbReference type="ARBA" id="ARBA00023098"/>
    </source>
</evidence>
<feature type="non-terminal residue" evidence="18">
    <location>
        <position position="571"/>
    </location>
</feature>
<dbReference type="InterPro" id="IPR015422">
    <property type="entry name" value="PyrdxlP-dep_Trfase_small"/>
</dbReference>
<evidence type="ECO:0000256" key="5">
    <source>
        <dbReference type="ARBA" id="ARBA00022692"/>
    </source>
</evidence>
<dbReference type="InterPro" id="IPR015421">
    <property type="entry name" value="PyrdxlP-dep_Trfase_major"/>
</dbReference>
<dbReference type="FunFam" id="3.90.1150.10:FF:000247">
    <property type="entry name" value="Sphingosine phosphate lyase, putative"/>
    <property type="match status" value="1"/>
</dbReference>
<evidence type="ECO:0000256" key="2">
    <source>
        <dbReference type="ARBA" id="ARBA00004389"/>
    </source>
</evidence>
<sequence>KILDMESAEIFMKNAEPYVQIGLSYVEWARVSVNNWCKGHEAWQIILYTAAITIVLNWIHGFLFQPQKLSVRIRKSFFKFVRKLPIIRDKVQEEIEKTTKGIENGFNKDAGGMPYIKKLPPKGLSHDEVMKEIVKYKNMGALDWSKGVCSGTVYSGDKDLTELMCKVYGEFAWSNPLHPDVFPDIRKMEAEVAAMSCAAFNGGPEAGGTMTSGGTESIMLAVKAYRERAYDRGIKHPEIIAPITAHAAFNKSAELFGMILTSVPVDPKTYKVDMRAMKRAISRNTCMLVGSSPQFPHGVIDPIEEIAALGLKYDIPVHVDACLGGFLIPFMEKAGFPLPLFDFRVPGVTSISADTHKYGFAPKGSSVVLYNDKSMRKYQFFVYTDWPGGIYASPTLAGSRAGAIIAACWATMVSIGEEGYVDSTRKIIQTTRYITEKIRKINGLYVLGEPQVSVIAMGSLDFNIFRLSDALGREGWNLNALQFPASVHICCTLLHTKPGVADKFIADVTRVTAEIMKDPKAKCGGMGAIYGMAQSIPDRKLVGEIALGFIDACYSTKGAPVSNGTNGHAVQ</sequence>
<comment type="pathway">
    <text evidence="4">Sphingolipid metabolism.</text>
</comment>
<dbReference type="GO" id="GO:0005789">
    <property type="term" value="C:endoplasmic reticulum membrane"/>
    <property type="evidence" value="ECO:0007669"/>
    <property type="project" value="UniProtKB-SubCell"/>
</dbReference>
<dbReference type="FunFam" id="6.10.140.2150:FF:000001">
    <property type="entry name" value="Sphingosine-1-phosphate lyase 1"/>
    <property type="match status" value="1"/>
</dbReference>
<dbReference type="GO" id="GO:0019752">
    <property type="term" value="P:carboxylic acid metabolic process"/>
    <property type="evidence" value="ECO:0007669"/>
    <property type="project" value="InterPro"/>
</dbReference>
<keyword evidence="11" id="KW-0472">Membrane</keyword>
<dbReference type="OrthoDB" id="10254570at2759"/>
<dbReference type="PANTHER" id="PTHR42735">
    <property type="match status" value="1"/>
</dbReference>
<evidence type="ECO:0000256" key="12">
    <source>
        <dbReference type="ARBA" id="ARBA00023239"/>
    </source>
</evidence>
<dbReference type="InterPro" id="IPR050477">
    <property type="entry name" value="GrpII_AminoAcid_Decarb"/>
</dbReference>
<evidence type="ECO:0000256" key="14">
    <source>
        <dbReference type="ARBA" id="ARBA00038965"/>
    </source>
</evidence>
<dbReference type="FunFam" id="3.40.640.10:FF:000020">
    <property type="entry name" value="sphingosine-1-phosphate lyase 1"/>
    <property type="match status" value="1"/>
</dbReference>
<keyword evidence="19" id="KW-1185">Reference proteome</keyword>
<evidence type="ECO:0000256" key="17">
    <source>
        <dbReference type="RuleBase" id="RU000382"/>
    </source>
</evidence>
<dbReference type="PANTHER" id="PTHR42735:SF6">
    <property type="entry name" value="SPHINGOSINE-1-PHOSPHATE LYASE 1"/>
    <property type="match status" value="1"/>
</dbReference>
<keyword evidence="7 16" id="KW-0663">Pyridoxal phosphate</keyword>
<dbReference type="CDD" id="cd06450">
    <property type="entry name" value="DOPA_deC_like"/>
    <property type="match status" value="1"/>
</dbReference>
<keyword evidence="9" id="KW-1133">Transmembrane helix</keyword>